<keyword evidence="4" id="KW-0804">Transcription</keyword>
<reference evidence="6 7" key="1">
    <citation type="submission" date="2016-10" db="EMBL/GenBank/DDBJ databases">
        <authorList>
            <person name="de Groot N.N."/>
        </authorList>
    </citation>
    <scope>NUCLEOTIDE SEQUENCE [LARGE SCALE GENOMIC DNA]</scope>
    <source>
        <strain evidence="6 7">DSM 5885</strain>
    </source>
</reference>
<accession>A0A1G8IZU3</accession>
<dbReference type="GO" id="GO:0003677">
    <property type="term" value="F:DNA binding"/>
    <property type="evidence" value="ECO:0007669"/>
    <property type="project" value="UniProtKB-KW"/>
</dbReference>
<dbReference type="GO" id="GO:0003700">
    <property type="term" value="F:DNA-binding transcription factor activity"/>
    <property type="evidence" value="ECO:0007669"/>
    <property type="project" value="TreeGrafter"/>
</dbReference>
<keyword evidence="3" id="KW-0238">DNA-binding</keyword>
<dbReference type="PANTHER" id="PTHR30346">
    <property type="entry name" value="TRANSCRIPTIONAL DUAL REGULATOR HCAR-RELATED"/>
    <property type="match status" value="1"/>
</dbReference>
<dbReference type="Pfam" id="PF03466">
    <property type="entry name" value="LysR_substrate"/>
    <property type="match status" value="1"/>
</dbReference>
<keyword evidence="7" id="KW-1185">Reference proteome</keyword>
<evidence type="ECO:0000256" key="1">
    <source>
        <dbReference type="ARBA" id="ARBA00009437"/>
    </source>
</evidence>
<keyword evidence="2" id="KW-0805">Transcription regulation</keyword>
<dbReference type="PANTHER" id="PTHR30346:SF0">
    <property type="entry name" value="HCA OPERON TRANSCRIPTIONAL ACTIVATOR HCAR"/>
    <property type="match status" value="1"/>
</dbReference>
<sequence length="194" mass="21811">MPQVVASARKALPHIDIILKEMVSIEQIQGLEANTIDLGFTRSLPIRGNLTREQVASEKMVVALPIEHPLAAKQTISWQDLHGQPFITYTPKTGNYFYTIITRLLNELGIVPEYVQHVDESHTILGLVRAGLGISIVPESVSVLYTDKVVFRPIGRNELRADTCMIWRSDCCNPALVTFRDFASKHFARFRLPS</sequence>
<dbReference type="InterPro" id="IPR005119">
    <property type="entry name" value="LysR_subst-bd"/>
</dbReference>
<feature type="domain" description="LysR substrate-binding" evidence="5">
    <location>
        <begin position="1"/>
        <end position="187"/>
    </location>
</feature>
<evidence type="ECO:0000256" key="4">
    <source>
        <dbReference type="ARBA" id="ARBA00023163"/>
    </source>
</evidence>
<dbReference type="SUPFAM" id="SSF53850">
    <property type="entry name" value="Periplasmic binding protein-like II"/>
    <property type="match status" value="1"/>
</dbReference>
<evidence type="ECO:0000256" key="3">
    <source>
        <dbReference type="ARBA" id="ARBA00023125"/>
    </source>
</evidence>
<dbReference type="EMBL" id="FNCY01000015">
    <property type="protein sequence ID" value="SDI24474.1"/>
    <property type="molecule type" value="Genomic_DNA"/>
</dbReference>
<evidence type="ECO:0000313" key="7">
    <source>
        <dbReference type="Proteomes" id="UP000198607"/>
    </source>
</evidence>
<dbReference type="Proteomes" id="UP000198607">
    <property type="component" value="Unassembled WGS sequence"/>
</dbReference>
<evidence type="ECO:0000256" key="2">
    <source>
        <dbReference type="ARBA" id="ARBA00023015"/>
    </source>
</evidence>
<dbReference type="GO" id="GO:0032993">
    <property type="term" value="C:protein-DNA complex"/>
    <property type="evidence" value="ECO:0007669"/>
    <property type="project" value="TreeGrafter"/>
</dbReference>
<dbReference type="AlphaFoldDB" id="A0A1G8IZU3"/>
<evidence type="ECO:0000259" key="5">
    <source>
        <dbReference type="Pfam" id="PF03466"/>
    </source>
</evidence>
<proteinExistence type="inferred from homology"/>
<protein>
    <submittedName>
        <fullName evidence="6">LysR substrate binding domain-containing protein</fullName>
    </submittedName>
</protein>
<comment type="similarity">
    <text evidence="1">Belongs to the LysR transcriptional regulatory family.</text>
</comment>
<dbReference type="Gene3D" id="3.40.190.10">
    <property type="entry name" value="Periplasmic binding protein-like II"/>
    <property type="match status" value="2"/>
</dbReference>
<organism evidence="6 7">
    <name type="scientific">Propionivibrio dicarboxylicus</name>
    <dbReference type="NCBI Taxonomy" id="83767"/>
    <lineage>
        <taxon>Bacteria</taxon>
        <taxon>Pseudomonadati</taxon>
        <taxon>Pseudomonadota</taxon>
        <taxon>Betaproteobacteria</taxon>
        <taxon>Rhodocyclales</taxon>
        <taxon>Rhodocyclaceae</taxon>
        <taxon>Propionivibrio</taxon>
    </lineage>
</organism>
<name>A0A1G8IZU3_9RHOO</name>
<dbReference type="STRING" id="83767.SAMN05660652_03099"/>
<evidence type="ECO:0000313" key="6">
    <source>
        <dbReference type="EMBL" id="SDI24474.1"/>
    </source>
</evidence>
<gene>
    <name evidence="6" type="ORF">SAMN05660652_03099</name>
</gene>